<evidence type="ECO:0000313" key="3">
    <source>
        <dbReference type="EMBL" id="GFO42470.1"/>
    </source>
</evidence>
<keyword evidence="2" id="KW-0812">Transmembrane</keyword>
<accession>A0AAV4DEP8</accession>
<reference evidence="3 4" key="1">
    <citation type="journal article" date="2021" name="Elife">
        <title>Chloroplast acquisition without the gene transfer in kleptoplastic sea slugs, Plakobranchus ocellatus.</title>
        <authorList>
            <person name="Maeda T."/>
            <person name="Takahashi S."/>
            <person name="Yoshida T."/>
            <person name="Shimamura S."/>
            <person name="Takaki Y."/>
            <person name="Nagai Y."/>
            <person name="Toyoda A."/>
            <person name="Suzuki Y."/>
            <person name="Arimoto A."/>
            <person name="Ishii H."/>
            <person name="Satoh N."/>
            <person name="Nishiyama T."/>
            <person name="Hasebe M."/>
            <person name="Maruyama T."/>
            <person name="Minagawa J."/>
            <person name="Obokata J."/>
            <person name="Shigenobu S."/>
        </authorList>
    </citation>
    <scope>NUCLEOTIDE SEQUENCE [LARGE SCALE GENOMIC DNA]</scope>
</reference>
<feature type="region of interest" description="Disordered" evidence="1">
    <location>
        <begin position="311"/>
        <end position="344"/>
    </location>
</feature>
<feature type="region of interest" description="Disordered" evidence="1">
    <location>
        <begin position="253"/>
        <end position="297"/>
    </location>
</feature>
<feature type="region of interest" description="Disordered" evidence="1">
    <location>
        <begin position="865"/>
        <end position="945"/>
    </location>
</feature>
<feature type="transmembrane region" description="Helical" evidence="2">
    <location>
        <begin position="1328"/>
        <end position="1347"/>
    </location>
</feature>
<feature type="region of interest" description="Disordered" evidence="1">
    <location>
        <begin position="353"/>
        <end position="372"/>
    </location>
</feature>
<proteinExistence type="predicted"/>
<evidence type="ECO:0000313" key="4">
    <source>
        <dbReference type="Proteomes" id="UP000735302"/>
    </source>
</evidence>
<feature type="compositionally biased region" description="Polar residues" evidence="1">
    <location>
        <begin position="403"/>
        <end position="427"/>
    </location>
</feature>
<feature type="compositionally biased region" description="Basic and acidic residues" evidence="1">
    <location>
        <begin position="385"/>
        <end position="401"/>
    </location>
</feature>
<keyword evidence="4" id="KW-1185">Reference proteome</keyword>
<feature type="compositionally biased region" description="Basic and acidic residues" evidence="1">
    <location>
        <begin position="124"/>
        <end position="136"/>
    </location>
</feature>
<comment type="caution">
    <text evidence="3">The sequence shown here is derived from an EMBL/GenBank/DDBJ whole genome shotgun (WGS) entry which is preliminary data.</text>
</comment>
<feature type="compositionally biased region" description="Low complexity" evidence="1">
    <location>
        <begin position="172"/>
        <end position="192"/>
    </location>
</feature>
<feature type="compositionally biased region" description="Polar residues" evidence="1">
    <location>
        <begin position="40"/>
        <end position="55"/>
    </location>
</feature>
<feature type="compositionally biased region" description="Basic and acidic residues" evidence="1">
    <location>
        <begin position="150"/>
        <end position="171"/>
    </location>
</feature>
<feature type="compositionally biased region" description="Polar residues" evidence="1">
    <location>
        <begin position="909"/>
        <end position="927"/>
    </location>
</feature>
<feature type="region of interest" description="Disordered" evidence="1">
    <location>
        <begin position="1232"/>
        <end position="1265"/>
    </location>
</feature>
<keyword evidence="2" id="KW-0472">Membrane</keyword>
<feature type="region of interest" description="Disordered" evidence="1">
    <location>
        <begin position="124"/>
        <end position="241"/>
    </location>
</feature>
<gene>
    <name evidence="3" type="ORF">PoB_006897500</name>
</gene>
<feature type="compositionally biased region" description="Polar residues" evidence="1">
    <location>
        <begin position="222"/>
        <end position="237"/>
    </location>
</feature>
<feature type="region of interest" description="Disordered" evidence="1">
    <location>
        <begin position="1"/>
        <end position="97"/>
    </location>
</feature>
<sequence>MSKKPCEMIKPTSECQEQIPSLPKEETELSKPTQKYCHQEPNQQGDVPTQESPSLHTCPGILNLSPCGRKRKPQGDPGGLSQGMRKTSVCRKNVSDAQEEEDLLDQLRKQQERQQELLNRLVDLKKKSGLKEDGNTKIRKRLSKKNNVTKHNEKQNPGDCKSESQRHKQEQQSRQQQQQQSQQPQQQQQQQQCLLFDQEESKQENFGEQQPGKPQQEEQHQNAFDTQRMNSPNSKSEPSPVIVSTVALRTRRAAGTALTDRQDQHRRARTVHNLTLPRHGLPGGQQEKEPISSNQQPQPQLLLGVKQQSYTLDNPQQKQLSEEPGQINQRDYAFPRRSKLSENVQKSGDWSFYEPSALRSSSPGRVDPPEPRWYFAQKQSSRGFCLKESKKNRDRSQDKHQARTTGQSRILQKNKNYSPRSPCSMQHQVLRENQDSLNRREKKGKISCQSHDQHHRNLHRQRHRSVDPRLHGMSHSPGSHEPRRVASDFQYLDNHHDPKKAFPFEFNEIDNISQNIPPFYQQHNKRRHQQRVEQQPKPEQDQSSLCKQEKPLQSQLSQCKPGTTSSFPLCGGGKITLKRFRSQPSCFKKENISALSKEGLSSLLTTDLADFEAQPKFKMMPVLPPGCAWYPPPPVTHIQKVKAASRSCKKNPQSNYKATSKRHGPADRCVFIVHIHNNSTIKGLEPAKTDWPSPQPSKVRSTKFVPLRTNARLLRYQNSFSPETQNLARKVDSMEFAFKALPPGAGVWLSREIPTLRPSKKSAVKFSALPIGGGSKALPPSHVSYRDNLHNLSKTKVAAQVQSPSHESQAIQNSGKGRVLPGRVQARLRKSLTGPSLKDRAKRLLEGPKSLSAELLDSSVTVSPLRGKQLKNSTRRGRKPWRVGLGHSVPPRKNRKPPNNGTAALPSTEKAQSLKNTQPSFSSQNETRSLEKTQDIQVESAKADVSPQPLSAAVGVNKDLLGSSYPLDGFGGWTMSDQILSQMNGAPQGVEDDALQTEQLLQCCWERCQNIHQQIANVLPRTDISPLVSSNWLSTHLQDAILGFPCLPYLSGRTKQRGVRTVRSISLPSINPGRTATLNKLRANMDIFRCGPELRTCALDPDACKKDSPSYKSFSGGQLKTLQFLSVSPRVTKSLPTVGLKAGVQTRFPSSVAQERLGDKLALRLSCASSASSSNSEQSGLTRSAFDEIITCSQTKAATSAGESWIKRRQSLSPNFSPPSSAVLRLLGRTSKVTAPGTQLRNRSKSKRKLQGDGVESGSNCETTSETSRHCAGVVSWTAAPDPGVEKITAHANSGGADTEHHRRWISSRECWNSGPVDKTSGSFRDRWAGPVFVVCLFMLAVSWFYYTFQITMSVS</sequence>
<feature type="compositionally biased region" description="Basic residues" evidence="1">
    <location>
        <begin position="453"/>
        <end position="463"/>
    </location>
</feature>
<feature type="compositionally biased region" description="Basic and acidic residues" evidence="1">
    <location>
        <begin position="429"/>
        <end position="439"/>
    </location>
</feature>
<name>A0AAV4DEP8_9GAST</name>
<dbReference type="EMBL" id="BLXT01007807">
    <property type="protein sequence ID" value="GFO42470.1"/>
    <property type="molecule type" value="Genomic_DNA"/>
</dbReference>
<protein>
    <submittedName>
        <fullName evidence="3">Uncharacterized protein</fullName>
    </submittedName>
</protein>
<organism evidence="3 4">
    <name type="scientific">Plakobranchus ocellatus</name>
    <dbReference type="NCBI Taxonomy" id="259542"/>
    <lineage>
        <taxon>Eukaryota</taxon>
        <taxon>Metazoa</taxon>
        <taxon>Spiralia</taxon>
        <taxon>Lophotrochozoa</taxon>
        <taxon>Mollusca</taxon>
        <taxon>Gastropoda</taxon>
        <taxon>Heterobranchia</taxon>
        <taxon>Euthyneura</taxon>
        <taxon>Panpulmonata</taxon>
        <taxon>Sacoglossa</taxon>
        <taxon>Placobranchoidea</taxon>
        <taxon>Plakobranchidae</taxon>
        <taxon>Plakobranchus</taxon>
    </lineage>
</organism>
<feature type="region of interest" description="Disordered" evidence="1">
    <location>
        <begin position="384"/>
        <end position="483"/>
    </location>
</feature>
<feature type="compositionally biased region" description="Basic and acidic residues" evidence="1">
    <location>
        <begin position="530"/>
        <end position="540"/>
    </location>
</feature>
<evidence type="ECO:0000256" key="1">
    <source>
        <dbReference type="SAM" id="MobiDB-lite"/>
    </source>
</evidence>
<feature type="compositionally biased region" description="Basic residues" evidence="1">
    <location>
        <begin position="137"/>
        <end position="148"/>
    </location>
</feature>
<dbReference type="Proteomes" id="UP000735302">
    <property type="component" value="Unassembled WGS sequence"/>
</dbReference>
<feature type="compositionally biased region" description="Polar residues" evidence="1">
    <location>
        <begin position="1232"/>
        <end position="1241"/>
    </location>
</feature>
<feature type="region of interest" description="Disordered" evidence="1">
    <location>
        <begin position="523"/>
        <end position="549"/>
    </location>
</feature>
<evidence type="ECO:0000256" key="2">
    <source>
        <dbReference type="SAM" id="Phobius"/>
    </source>
</evidence>
<keyword evidence="2" id="KW-1133">Transmembrane helix</keyword>